<dbReference type="STRING" id="1007099.SAMN05216287_1350"/>
<name>A0A1H2VUM7_9PSED</name>
<feature type="domain" description="Beta-ketoacyl synthase-like N-terminal" evidence="1">
    <location>
        <begin position="34"/>
        <end position="248"/>
    </location>
</feature>
<proteinExistence type="predicted"/>
<accession>A0A1H2VUM7</accession>
<dbReference type="GO" id="GO:0016746">
    <property type="term" value="F:acyltransferase activity"/>
    <property type="evidence" value="ECO:0007669"/>
    <property type="project" value="InterPro"/>
</dbReference>
<dbReference type="RefSeq" id="WP_090225725.1">
    <property type="nucleotide sequence ID" value="NZ_FNNU01000002.1"/>
</dbReference>
<dbReference type="EMBL" id="FNNU01000002">
    <property type="protein sequence ID" value="SDW72055.1"/>
    <property type="molecule type" value="Genomic_DNA"/>
</dbReference>
<sequence>MDARTGGNERFDVIQFSIDQWRAWAPGLDDADAWTRWSLAPGCVGGDPAAVPAVDFLPAMQRRRMSRLARMTFQVAWPLAEGQAPMPMVFASRHGETPRTFALLSELAERQPLSPTQFSLSVHNAIIGLWSILRGDDSEMTAIAAEGDGLEHALLEAAGLLAEGEPQVLLVIAEDRPPEAYAPWIDDVPFPYAVALRLRRGAQWTLTCDTPSADATACRWPHALNFLLTLLQGGSLCSNHWKSREWTWRRNP</sequence>
<protein>
    <submittedName>
        <fullName evidence="2">Beta-ketoacyl synthase, N-terminal domain</fullName>
    </submittedName>
</protein>
<evidence type="ECO:0000259" key="1">
    <source>
        <dbReference type="Pfam" id="PF13723"/>
    </source>
</evidence>
<evidence type="ECO:0000313" key="2">
    <source>
        <dbReference type="EMBL" id="SDW72055.1"/>
    </source>
</evidence>
<dbReference type="SUPFAM" id="SSF53901">
    <property type="entry name" value="Thiolase-like"/>
    <property type="match status" value="1"/>
</dbReference>
<dbReference type="InterPro" id="IPR014030">
    <property type="entry name" value="Ketoacyl_synth_N"/>
</dbReference>
<dbReference type="InterPro" id="IPR016039">
    <property type="entry name" value="Thiolase-like"/>
</dbReference>
<gene>
    <name evidence="2" type="ORF">SAMN05216287_1350</name>
</gene>
<dbReference type="Proteomes" id="UP000243778">
    <property type="component" value="Unassembled WGS sequence"/>
</dbReference>
<reference evidence="3" key="1">
    <citation type="submission" date="2016-10" db="EMBL/GenBank/DDBJ databases">
        <authorList>
            <person name="Varghese N."/>
            <person name="Submissions S."/>
        </authorList>
    </citation>
    <scope>NUCLEOTIDE SEQUENCE [LARGE SCALE GENOMIC DNA]</scope>
    <source>
        <strain evidence="3">NRRL B-59562</strain>
    </source>
</reference>
<keyword evidence="3" id="KW-1185">Reference proteome</keyword>
<dbReference type="Pfam" id="PF13723">
    <property type="entry name" value="Ketoacyl-synt_2"/>
    <property type="match status" value="1"/>
</dbReference>
<organism evidence="2 3">
    <name type="scientific">Pseudomonas kuykendallii</name>
    <dbReference type="NCBI Taxonomy" id="1007099"/>
    <lineage>
        <taxon>Bacteria</taxon>
        <taxon>Pseudomonadati</taxon>
        <taxon>Pseudomonadota</taxon>
        <taxon>Gammaproteobacteria</taxon>
        <taxon>Pseudomonadales</taxon>
        <taxon>Pseudomonadaceae</taxon>
        <taxon>Pseudomonas</taxon>
    </lineage>
</organism>
<dbReference type="AlphaFoldDB" id="A0A1H2VUM7"/>
<evidence type="ECO:0000313" key="3">
    <source>
        <dbReference type="Proteomes" id="UP000243778"/>
    </source>
</evidence>
<dbReference type="OrthoDB" id="9798676at2"/>